<reference evidence="2" key="1">
    <citation type="submission" date="2017-09" db="EMBL/GenBank/DDBJ databases">
        <title>Depth-based differentiation of microbial function through sediment-hosted aquifers and enrichment of novel symbionts in the deep terrestrial subsurface.</title>
        <authorList>
            <person name="Probst A.J."/>
            <person name="Ladd B."/>
            <person name="Jarett J.K."/>
            <person name="Geller-Mcgrath D.E."/>
            <person name="Sieber C.M.K."/>
            <person name="Emerson J.B."/>
            <person name="Anantharaman K."/>
            <person name="Thomas B.C."/>
            <person name="Malmstrom R."/>
            <person name="Stieglmeier M."/>
            <person name="Klingl A."/>
            <person name="Woyke T."/>
            <person name="Ryan C.M."/>
            <person name="Banfield J.F."/>
        </authorList>
    </citation>
    <scope>NUCLEOTIDE SEQUENCE [LARGE SCALE GENOMIC DNA]</scope>
</reference>
<dbReference type="Proteomes" id="UP000231252">
    <property type="component" value="Unassembled WGS sequence"/>
</dbReference>
<gene>
    <name evidence="1" type="ORF">COT50_02690</name>
</gene>
<accession>A0A2H0XBJ3</accession>
<organism evidence="1 2">
    <name type="scientific">candidate division WWE3 bacterium CG08_land_8_20_14_0_20_41_10</name>
    <dbReference type="NCBI Taxonomy" id="1975085"/>
    <lineage>
        <taxon>Bacteria</taxon>
        <taxon>Katanobacteria</taxon>
    </lineage>
</organism>
<evidence type="ECO:0000313" key="1">
    <source>
        <dbReference type="EMBL" id="PIS22304.1"/>
    </source>
</evidence>
<proteinExistence type="predicted"/>
<sequence>MLDYSASTIKIISVTTLIRDFRAVTEELPFLEKIVLTKGGSPFATLKASREEKKKIRDRYVGSWKGTELDSDEFWEKALKRRSRKNFPKL</sequence>
<protein>
    <submittedName>
        <fullName evidence="1">Uncharacterized protein</fullName>
    </submittedName>
</protein>
<dbReference type="AlphaFoldDB" id="A0A2H0XBJ3"/>
<name>A0A2H0XBJ3_UNCKA</name>
<dbReference type="EMBL" id="PEYU01000060">
    <property type="protein sequence ID" value="PIS22304.1"/>
    <property type="molecule type" value="Genomic_DNA"/>
</dbReference>
<comment type="caution">
    <text evidence="1">The sequence shown here is derived from an EMBL/GenBank/DDBJ whole genome shotgun (WGS) entry which is preliminary data.</text>
</comment>
<evidence type="ECO:0000313" key="2">
    <source>
        <dbReference type="Proteomes" id="UP000231252"/>
    </source>
</evidence>